<evidence type="ECO:0000313" key="1">
    <source>
        <dbReference type="EMBL" id="OOW64066.1"/>
    </source>
</evidence>
<evidence type="ECO:0000313" key="2">
    <source>
        <dbReference type="Proteomes" id="UP000190559"/>
    </source>
</evidence>
<proteinExistence type="predicted"/>
<gene>
    <name evidence="1" type="ORF">Xmlh_21530</name>
</gene>
<accession>A0A1T1NLB5</accession>
<comment type="caution">
    <text evidence="1">The sequence shown here is derived from an EMBL/GenBank/DDBJ whole genome shotgun (WGS) entry which is preliminary data.</text>
</comment>
<sequence length="70" mass="7454">MRWLPATQKLLGGVIGRVMECGETLGDEGRCQGGAVDLDAVMPGGIALREMLGHGRLWDEEMNAAAQGEK</sequence>
<reference evidence="1 2" key="1">
    <citation type="submission" date="2015-12" db="EMBL/GenBank/DDBJ databases">
        <authorList>
            <person name="Shamseldin A."/>
            <person name="Moawad H."/>
            <person name="Abd El-Rahim W.M."/>
            <person name="Sadowsky M.J."/>
        </authorList>
    </citation>
    <scope>NUCLEOTIDE SEQUENCE [LARGE SCALE GENOMIC DNA]</scope>
    <source>
        <strain evidence="1 2">LMG9050</strain>
    </source>
</reference>
<protein>
    <submittedName>
        <fullName evidence="1">Uncharacterized protein</fullName>
    </submittedName>
</protein>
<dbReference type="AlphaFoldDB" id="A0A1T1NLB5"/>
<organism evidence="1 2">
    <name type="scientific">Xanthomonas axonopodis pv. melhusii</name>
    <dbReference type="NCBI Taxonomy" id="487834"/>
    <lineage>
        <taxon>Bacteria</taxon>
        <taxon>Pseudomonadati</taxon>
        <taxon>Pseudomonadota</taxon>
        <taxon>Gammaproteobacteria</taxon>
        <taxon>Lysobacterales</taxon>
        <taxon>Lysobacteraceae</taxon>
        <taxon>Xanthomonas</taxon>
    </lineage>
</organism>
<dbReference type="Proteomes" id="UP000190559">
    <property type="component" value="Unassembled WGS sequence"/>
</dbReference>
<name>A0A1T1NLB5_9XANT</name>
<dbReference type="EMBL" id="LOJW01000085">
    <property type="protein sequence ID" value="OOW64066.1"/>
    <property type="molecule type" value="Genomic_DNA"/>
</dbReference>